<dbReference type="CDD" id="cd09721">
    <property type="entry name" value="Cas1_I-C"/>
    <property type="match status" value="1"/>
</dbReference>
<protein>
    <recommendedName>
        <fullName evidence="10">CRISPR-associated endonuclease Cas1</fullName>
        <ecNumber evidence="10">3.1.-.-</ecNumber>
    </recommendedName>
</protein>
<feature type="binding site" evidence="10">
    <location>
        <position position="234"/>
    </location>
    <ligand>
        <name>Mn(2+)</name>
        <dbReference type="ChEBI" id="CHEBI:29035"/>
    </ligand>
</feature>
<dbReference type="GO" id="GO:0003677">
    <property type="term" value="F:DNA binding"/>
    <property type="evidence" value="ECO:0007669"/>
    <property type="project" value="UniProtKB-KW"/>
</dbReference>
<dbReference type="InterPro" id="IPR019856">
    <property type="entry name" value="CRISPR-assoc_Cas1_DVULG"/>
</dbReference>
<feature type="binding site" evidence="10">
    <location>
        <position position="166"/>
    </location>
    <ligand>
        <name>Mn(2+)</name>
        <dbReference type="ChEBI" id="CHEBI:29035"/>
    </ligand>
</feature>
<keyword evidence="12" id="KW-1185">Reference proteome</keyword>
<keyword evidence="4 10" id="KW-0378">Hydrolase</keyword>
<evidence type="ECO:0000256" key="10">
    <source>
        <dbReference type="HAMAP-Rule" id="MF_01470"/>
    </source>
</evidence>
<dbReference type="GO" id="GO:0043571">
    <property type="term" value="P:maintenance of CRISPR repeat elements"/>
    <property type="evidence" value="ECO:0007669"/>
    <property type="project" value="UniProtKB-UniRule"/>
</dbReference>
<sequence length="343" mass="38429">MRKLLNTLHVTTQGAYLHRDGETISVKIGEEVRLRLPIHTVESVLCYGRVTCSPFVLGLCCERGVGVSMLTEQGRFMARVSGPVSGNVLLRRRQYRAADEPVSALPIVIAMVVAKIANSRLVLLRGAREAADEERKRLLRTKAHHLSQMGLAASRSATIDEARGYEGIAAQDYFSVFNELIAEREKAFSFGGRSRRPPLDRVNAMLSFLYALLRQDVVSALESVGLDPAVGFLHTDRPGRASLALDLMEEFRPHLADRLVLKMINRRQVEASGFREVDGGGIEMDDNTRKELIGAWQRRKQEEIMHPFLQEAVPIGLIPYTQSLLLARHLRGGLEAYPAFFWR</sequence>
<comment type="function">
    <text evidence="10">CRISPR (clustered regularly interspaced short palindromic repeat), is an adaptive immune system that provides protection against mobile genetic elements (viruses, transposable elements and conjugative plasmids). CRISPR clusters contain spacers, sequences complementary to antecedent mobile elements, and target invading nucleic acids. CRISPR clusters are transcribed and processed into CRISPR RNA (crRNA). Acts as a dsDNA endonuclease. Involved in the integration of spacer DNA into the CRISPR cassette.</text>
</comment>
<reference evidence="11 12" key="1">
    <citation type="submission" date="2017-06" db="EMBL/GenBank/DDBJ databases">
        <authorList>
            <person name="Kim H.J."/>
            <person name="Triplett B.A."/>
        </authorList>
    </citation>
    <scope>NUCLEOTIDE SEQUENCE [LARGE SCALE GENOMIC DNA]</scope>
    <source>
        <strain evidence="11 12">DSM 18704</strain>
    </source>
</reference>
<dbReference type="EC" id="3.1.-.-" evidence="10"/>
<evidence type="ECO:0000256" key="4">
    <source>
        <dbReference type="ARBA" id="ARBA00022801"/>
    </source>
</evidence>
<dbReference type="AlphaFoldDB" id="A0A239K5T8"/>
<comment type="cofactor">
    <cofactor evidence="10">
        <name>Mg(2+)</name>
        <dbReference type="ChEBI" id="CHEBI:18420"/>
    </cofactor>
    <cofactor evidence="10">
        <name>Mn(2+)</name>
        <dbReference type="ChEBI" id="CHEBI:29035"/>
    </cofactor>
</comment>
<evidence type="ECO:0000256" key="1">
    <source>
        <dbReference type="ARBA" id="ARBA00022722"/>
    </source>
</evidence>
<dbReference type="GO" id="GO:0016787">
    <property type="term" value="F:hydrolase activity"/>
    <property type="evidence" value="ECO:0007669"/>
    <property type="project" value="UniProtKB-KW"/>
</dbReference>
<keyword evidence="2 10" id="KW-0479">Metal-binding</keyword>
<evidence type="ECO:0000256" key="3">
    <source>
        <dbReference type="ARBA" id="ARBA00022759"/>
    </source>
</evidence>
<dbReference type="PANTHER" id="PTHR34353:SF2">
    <property type="entry name" value="CRISPR-ASSOCIATED ENDONUCLEASE CAS1 1"/>
    <property type="match status" value="1"/>
</dbReference>
<organism evidence="11 12">
    <name type="scientific">Granulicella rosea</name>
    <dbReference type="NCBI Taxonomy" id="474952"/>
    <lineage>
        <taxon>Bacteria</taxon>
        <taxon>Pseudomonadati</taxon>
        <taxon>Acidobacteriota</taxon>
        <taxon>Terriglobia</taxon>
        <taxon>Terriglobales</taxon>
        <taxon>Acidobacteriaceae</taxon>
        <taxon>Granulicella</taxon>
    </lineage>
</organism>
<keyword evidence="1 10" id="KW-0540">Nuclease</keyword>
<evidence type="ECO:0000313" key="11">
    <source>
        <dbReference type="EMBL" id="SNT13361.1"/>
    </source>
</evidence>
<evidence type="ECO:0000256" key="2">
    <source>
        <dbReference type="ARBA" id="ARBA00022723"/>
    </source>
</evidence>
<evidence type="ECO:0000256" key="5">
    <source>
        <dbReference type="ARBA" id="ARBA00022842"/>
    </source>
</evidence>
<dbReference type="Proteomes" id="UP000198356">
    <property type="component" value="Unassembled WGS sequence"/>
</dbReference>
<dbReference type="NCBIfam" id="TIGR03640">
    <property type="entry name" value="cas1_DVULG"/>
    <property type="match status" value="1"/>
</dbReference>
<proteinExistence type="inferred from homology"/>
<evidence type="ECO:0000313" key="12">
    <source>
        <dbReference type="Proteomes" id="UP000198356"/>
    </source>
</evidence>
<dbReference type="PANTHER" id="PTHR34353">
    <property type="entry name" value="CRISPR-ASSOCIATED ENDONUCLEASE CAS1 1"/>
    <property type="match status" value="1"/>
</dbReference>
<keyword evidence="7 10" id="KW-0238">DNA-binding</keyword>
<dbReference type="NCBIfam" id="TIGR00287">
    <property type="entry name" value="cas1"/>
    <property type="match status" value="1"/>
</dbReference>
<keyword evidence="5 10" id="KW-0460">Magnesium</keyword>
<name>A0A239K5T8_9BACT</name>
<keyword evidence="6 10" id="KW-0051">Antiviral defense</keyword>
<accession>A0A239K5T8</accession>
<dbReference type="GO" id="GO:0051607">
    <property type="term" value="P:defense response to virus"/>
    <property type="evidence" value="ECO:0007669"/>
    <property type="project" value="UniProtKB-UniRule"/>
</dbReference>
<feature type="binding site" evidence="10">
    <location>
        <position position="249"/>
    </location>
    <ligand>
        <name>Mn(2+)</name>
        <dbReference type="ChEBI" id="CHEBI:29035"/>
    </ligand>
</feature>
<dbReference type="Pfam" id="PF01867">
    <property type="entry name" value="Cas_Cas1"/>
    <property type="match status" value="1"/>
</dbReference>
<dbReference type="Gene3D" id="1.20.120.920">
    <property type="entry name" value="CRISPR-associated endonuclease Cas1, C-terminal domain"/>
    <property type="match status" value="1"/>
</dbReference>
<dbReference type="EMBL" id="FZOU01000004">
    <property type="protein sequence ID" value="SNT13361.1"/>
    <property type="molecule type" value="Genomic_DNA"/>
</dbReference>
<dbReference type="InterPro" id="IPR002729">
    <property type="entry name" value="CRISPR-assoc_Cas1"/>
</dbReference>
<dbReference type="Gene3D" id="3.100.10.20">
    <property type="entry name" value="CRISPR-associated endonuclease Cas1, N-terminal domain"/>
    <property type="match status" value="1"/>
</dbReference>
<dbReference type="OrthoDB" id="9803119at2"/>
<evidence type="ECO:0000256" key="6">
    <source>
        <dbReference type="ARBA" id="ARBA00023118"/>
    </source>
</evidence>
<dbReference type="GO" id="GO:0046872">
    <property type="term" value="F:metal ion binding"/>
    <property type="evidence" value="ECO:0007669"/>
    <property type="project" value="UniProtKB-UniRule"/>
</dbReference>
<dbReference type="InterPro" id="IPR050646">
    <property type="entry name" value="Cas1"/>
</dbReference>
<comment type="similarity">
    <text evidence="10">Belongs to the CRISPR-associated endonuclease Cas1 family.</text>
</comment>
<gene>
    <name evidence="10" type="primary">cas1</name>
    <name evidence="11" type="ORF">SAMN05421770_104314</name>
</gene>
<dbReference type="HAMAP" id="MF_01470">
    <property type="entry name" value="Cas1"/>
    <property type="match status" value="1"/>
</dbReference>
<evidence type="ECO:0000256" key="7">
    <source>
        <dbReference type="ARBA" id="ARBA00023125"/>
    </source>
</evidence>
<dbReference type="RefSeq" id="WP_089408956.1">
    <property type="nucleotide sequence ID" value="NZ_FZOU01000004.1"/>
</dbReference>
<dbReference type="GO" id="GO:0004520">
    <property type="term" value="F:DNA endonuclease activity"/>
    <property type="evidence" value="ECO:0007669"/>
    <property type="project" value="InterPro"/>
</dbReference>
<comment type="subunit">
    <text evidence="9 10">Homodimer, forms a heterotetramer with a Cas2 homodimer.</text>
</comment>
<evidence type="ECO:0000256" key="8">
    <source>
        <dbReference type="ARBA" id="ARBA00023211"/>
    </source>
</evidence>
<dbReference type="InterPro" id="IPR042206">
    <property type="entry name" value="CRISPR-assoc_Cas1_C"/>
</dbReference>
<keyword evidence="3 10" id="KW-0255">Endonuclease</keyword>
<evidence type="ECO:0000256" key="9">
    <source>
        <dbReference type="ARBA" id="ARBA00038592"/>
    </source>
</evidence>
<dbReference type="InterPro" id="IPR042211">
    <property type="entry name" value="CRISPR-assoc_Cas1_N"/>
</dbReference>
<keyword evidence="8 10" id="KW-0464">Manganese</keyword>